<evidence type="ECO:0000259" key="6">
    <source>
        <dbReference type="PROSITE" id="PS51746"/>
    </source>
</evidence>
<dbReference type="InterPro" id="IPR001932">
    <property type="entry name" value="PPM-type_phosphatase-like_dom"/>
</dbReference>
<sequence>MIGNNMPASIGVNLRVTGHCRQGGRKYMEDFFSVAYQQTEDEKDLEYAFFGIYDGHGGAEAAAFAKEHLMETIIKHKNFWSDDDEDVLKAIKDGYMATHYAMWRVQEKWPKTASGLPSTAGTTASVAFIRRGKIYIGHVGDSGIILGYQEPGCSEWKAKPLTLDHKPENTDEMNRIKSCGGKVISKSGVPRVVWNRPKIGHQGPVRRSTPIDEIPFLAVARSLGDLWSYNYQSNRFIVSPDPDCSVIKIDTNTHRCLIFGTDGLYNMLSPSMAVHIVQQVERHNENAALSDSTYKTWLNPSKLLVEKALERWYSTKMRADNTSVVTLMLDPPGPPRAQVLKDRKKNLPERGLKIMTRFDSDPSQDSTTSSDCDESPVEHLIDAVPPQTILETVPEPTPVLTIPLSDYNGKEERKNDCLTTSSSAESNSVSSSDLTNNNFPLKERNFLPKTRESTSFDTREPWDSGKENFKSQNAEDNTIQCNEVSSSNIEVESSCLDEEERDAQLRNGKHNLRSGKKANNDVSVSGRAKNGEGENKNKGVKRKLDQGQNTPQQPRKSMRIDSNQKKTGETVEKVRRAFEAEEKLKKLAEKADLAKRKSADIIMAQSSIPKNKNTEVKKKNVVLNKPIAKKKIKLVMEKVKRVQNAVLLRTKTVKPQKSENSVKKLKMVAKKATFQRHSKKNASQRQRNVTVVASILASHKKSVLKVKPKVNMKKVGGELTEKVVERMSNSNEPPVSLRQSFRNSPNKSTDVVNTSRSQRDKTTAAAKSQTKSSLKKRLHQKAESLKQNVMRKKTLASKQSF</sequence>
<evidence type="ECO:0000313" key="7">
    <source>
        <dbReference type="EMBL" id="CAH1112037.1"/>
    </source>
</evidence>
<feature type="compositionally biased region" description="Polar residues" evidence="5">
    <location>
        <begin position="546"/>
        <end position="555"/>
    </location>
</feature>
<dbReference type="GO" id="GO:0046872">
    <property type="term" value="F:metal ion binding"/>
    <property type="evidence" value="ECO:0007669"/>
    <property type="project" value="UniProtKB-KW"/>
</dbReference>
<dbReference type="EMBL" id="OV651818">
    <property type="protein sequence ID" value="CAH1112037.1"/>
    <property type="molecule type" value="Genomic_DNA"/>
</dbReference>
<keyword evidence="1" id="KW-0479">Metal-binding</keyword>
<dbReference type="Pfam" id="PF00481">
    <property type="entry name" value="PP2C"/>
    <property type="match status" value="1"/>
</dbReference>
<accession>A0A9P0D0S6</accession>
<dbReference type="PROSITE" id="PS51746">
    <property type="entry name" value="PPM_2"/>
    <property type="match status" value="1"/>
</dbReference>
<comment type="similarity">
    <text evidence="4">Belongs to the PP2C family.</text>
</comment>
<feature type="region of interest" description="Disordered" evidence="5">
    <location>
        <begin position="728"/>
        <end position="801"/>
    </location>
</feature>
<feature type="region of interest" description="Disordered" evidence="5">
    <location>
        <begin position="505"/>
        <end position="570"/>
    </location>
</feature>
<dbReference type="SUPFAM" id="SSF81606">
    <property type="entry name" value="PP2C-like"/>
    <property type="match status" value="1"/>
</dbReference>
<feature type="compositionally biased region" description="Basic and acidic residues" evidence="5">
    <location>
        <begin position="558"/>
        <end position="570"/>
    </location>
</feature>
<feature type="compositionally biased region" description="Basic and acidic residues" evidence="5">
    <location>
        <begin position="529"/>
        <end position="545"/>
    </location>
</feature>
<evidence type="ECO:0000256" key="4">
    <source>
        <dbReference type="RuleBase" id="RU003465"/>
    </source>
</evidence>
<evidence type="ECO:0000256" key="1">
    <source>
        <dbReference type="ARBA" id="ARBA00022723"/>
    </source>
</evidence>
<gene>
    <name evidence="7" type="ORF">PSYICH_LOCUS12564</name>
</gene>
<protein>
    <recommendedName>
        <fullName evidence="6">PPM-type phosphatase domain-containing protein</fullName>
    </recommendedName>
</protein>
<feature type="compositionally biased region" description="Polar residues" evidence="5">
    <location>
        <begin position="470"/>
        <end position="481"/>
    </location>
</feature>
<evidence type="ECO:0000256" key="3">
    <source>
        <dbReference type="ARBA" id="ARBA00022912"/>
    </source>
</evidence>
<dbReference type="PROSITE" id="PS01032">
    <property type="entry name" value="PPM_1"/>
    <property type="match status" value="1"/>
</dbReference>
<dbReference type="InterPro" id="IPR000222">
    <property type="entry name" value="PP2C_BS"/>
</dbReference>
<feature type="compositionally biased region" description="Basic and acidic residues" evidence="5">
    <location>
        <begin position="441"/>
        <end position="469"/>
    </location>
</feature>
<feature type="compositionally biased region" description="Basic and acidic residues" evidence="5">
    <location>
        <begin position="343"/>
        <end position="360"/>
    </location>
</feature>
<dbReference type="OrthoDB" id="10025511at2759"/>
<evidence type="ECO:0000256" key="5">
    <source>
        <dbReference type="SAM" id="MobiDB-lite"/>
    </source>
</evidence>
<evidence type="ECO:0000256" key="2">
    <source>
        <dbReference type="ARBA" id="ARBA00022801"/>
    </source>
</evidence>
<reference evidence="7" key="1">
    <citation type="submission" date="2022-01" db="EMBL/GenBank/DDBJ databases">
        <authorList>
            <person name="King R."/>
        </authorList>
    </citation>
    <scope>NUCLEOTIDE SEQUENCE</scope>
</reference>
<dbReference type="InterPro" id="IPR015655">
    <property type="entry name" value="PP2C"/>
</dbReference>
<keyword evidence="8" id="KW-1185">Reference proteome</keyword>
<dbReference type="PANTHER" id="PTHR47992">
    <property type="entry name" value="PROTEIN PHOSPHATASE"/>
    <property type="match status" value="1"/>
</dbReference>
<dbReference type="SMART" id="SM00332">
    <property type="entry name" value="PP2Cc"/>
    <property type="match status" value="1"/>
</dbReference>
<feature type="compositionally biased region" description="Low complexity" evidence="5">
    <location>
        <begin position="361"/>
        <end position="370"/>
    </location>
</feature>
<feature type="region of interest" description="Disordered" evidence="5">
    <location>
        <begin position="343"/>
        <end position="487"/>
    </location>
</feature>
<name>A0A9P0D0S6_9CUCU</name>
<dbReference type="FunFam" id="3.60.40.10:FF:000060">
    <property type="entry name" value="Protein phosphatase 2c"/>
    <property type="match status" value="1"/>
</dbReference>
<feature type="domain" description="PPM-type phosphatase" evidence="6">
    <location>
        <begin position="15"/>
        <end position="329"/>
    </location>
</feature>
<dbReference type="GO" id="GO:0004722">
    <property type="term" value="F:protein serine/threonine phosphatase activity"/>
    <property type="evidence" value="ECO:0007669"/>
    <property type="project" value="InterPro"/>
</dbReference>
<feature type="compositionally biased region" description="Polar residues" evidence="5">
    <location>
        <begin position="728"/>
        <end position="756"/>
    </location>
</feature>
<dbReference type="Proteomes" id="UP001153636">
    <property type="component" value="Chromosome 6"/>
</dbReference>
<feature type="compositionally biased region" description="Basic residues" evidence="5">
    <location>
        <begin position="507"/>
        <end position="516"/>
    </location>
</feature>
<keyword evidence="2 4" id="KW-0378">Hydrolase</keyword>
<keyword evidence="3 4" id="KW-0904">Protein phosphatase</keyword>
<dbReference type="InterPro" id="IPR036457">
    <property type="entry name" value="PPM-type-like_dom_sf"/>
</dbReference>
<organism evidence="7 8">
    <name type="scientific">Psylliodes chrysocephalus</name>
    <dbReference type="NCBI Taxonomy" id="3402493"/>
    <lineage>
        <taxon>Eukaryota</taxon>
        <taxon>Metazoa</taxon>
        <taxon>Ecdysozoa</taxon>
        <taxon>Arthropoda</taxon>
        <taxon>Hexapoda</taxon>
        <taxon>Insecta</taxon>
        <taxon>Pterygota</taxon>
        <taxon>Neoptera</taxon>
        <taxon>Endopterygota</taxon>
        <taxon>Coleoptera</taxon>
        <taxon>Polyphaga</taxon>
        <taxon>Cucujiformia</taxon>
        <taxon>Chrysomeloidea</taxon>
        <taxon>Chrysomelidae</taxon>
        <taxon>Galerucinae</taxon>
        <taxon>Alticini</taxon>
        <taxon>Psylliodes</taxon>
    </lineage>
</organism>
<feature type="compositionally biased region" description="Low complexity" evidence="5">
    <location>
        <begin position="421"/>
        <end position="432"/>
    </location>
</feature>
<dbReference type="Gene3D" id="3.60.40.10">
    <property type="entry name" value="PPM-type phosphatase domain"/>
    <property type="match status" value="1"/>
</dbReference>
<dbReference type="AlphaFoldDB" id="A0A9P0D0S6"/>
<dbReference type="CDD" id="cd00143">
    <property type="entry name" value="PP2Cc"/>
    <property type="match status" value="1"/>
</dbReference>
<proteinExistence type="inferred from homology"/>
<evidence type="ECO:0000313" key="8">
    <source>
        <dbReference type="Proteomes" id="UP001153636"/>
    </source>
</evidence>